<accession>A0A6L2M6D3</accession>
<organism evidence="3">
    <name type="scientific">Tanacetum cinerariifolium</name>
    <name type="common">Dalmatian daisy</name>
    <name type="synonym">Chrysanthemum cinerariifolium</name>
    <dbReference type="NCBI Taxonomy" id="118510"/>
    <lineage>
        <taxon>Eukaryota</taxon>
        <taxon>Viridiplantae</taxon>
        <taxon>Streptophyta</taxon>
        <taxon>Embryophyta</taxon>
        <taxon>Tracheophyta</taxon>
        <taxon>Spermatophyta</taxon>
        <taxon>Magnoliopsida</taxon>
        <taxon>eudicotyledons</taxon>
        <taxon>Gunneridae</taxon>
        <taxon>Pentapetalae</taxon>
        <taxon>asterids</taxon>
        <taxon>campanulids</taxon>
        <taxon>Asterales</taxon>
        <taxon>Asteraceae</taxon>
        <taxon>Asteroideae</taxon>
        <taxon>Anthemideae</taxon>
        <taxon>Anthemidinae</taxon>
        <taxon>Tanacetum</taxon>
    </lineage>
</organism>
<protein>
    <submittedName>
        <fullName evidence="3">Uncharacterized protein</fullName>
    </submittedName>
</protein>
<dbReference type="EMBL" id="BKCJ010005649">
    <property type="protein sequence ID" value="GEU67885.1"/>
    <property type="molecule type" value="Genomic_DNA"/>
</dbReference>
<evidence type="ECO:0000256" key="2">
    <source>
        <dbReference type="SAM" id="MobiDB-lite"/>
    </source>
</evidence>
<keyword evidence="1" id="KW-0175">Coiled coil</keyword>
<reference evidence="3" key="1">
    <citation type="journal article" date="2019" name="Sci. Rep.">
        <title>Draft genome of Tanacetum cinerariifolium, the natural source of mosquito coil.</title>
        <authorList>
            <person name="Yamashiro T."/>
            <person name="Shiraishi A."/>
            <person name="Satake H."/>
            <person name="Nakayama K."/>
        </authorList>
    </citation>
    <scope>NUCLEOTIDE SEQUENCE</scope>
</reference>
<evidence type="ECO:0000313" key="3">
    <source>
        <dbReference type="EMBL" id="GEU67885.1"/>
    </source>
</evidence>
<evidence type="ECO:0000256" key="1">
    <source>
        <dbReference type="SAM" id="Coils"/>
    </source>
</evidence>
<proteinExistence type="predicted"/>
<dbReference type="AlphaFoldDB" id="A0A6L2M6D3"/>
<sequence>MRRIRKGFYRRITPLFPTMVVQSQLVEGSAMPTDPHYTLTVLQTSSSQPQKTHKPRKPTRKDDSLVRATTAASSLEAEQDSGNTDKTQSKATPNESSFQGTDLGGGPSCQKAMGDTIAQTRFENVSKLPNDLLLARGNALQSDKDRLKLNKLMELCTNLQTRVIDLEKTKTTQANEIDSLKRRIKQLKRRNKSRTHKLKRLYKVGLTTRVESSYTEESLGEDASKQGRRIDYIDADKDITLVNVQADAEMFHVDKDLGGEEVFVEQEVVADKEKIDENLMKNKDLQEKKLKKELEANIALIETWDDVQAKINDDYYLTERLQAEEQQELTDKEKATLFMQLLEKRRKFFTAKRVEDKRNKPPTQSQQRKIMCTYLKNVDGKKLKDLKNKSFDFIQEMFDRAFKRLNTFVDFRTKLVEGCSKRAREELIQESTKKQKLEDDKETAELKQLIEIILDEEEVVIDAIPLAVKSPRIVDWKIYKE</sequence>
<feature type="region of interest" description="Disordered" evidence="2">
    <location>
        <begin position="40"/>
        <end position="109"/>
    </location>
</feature>
<feature type="coiled-coil region" evidence="1">
    <location>
        <begin position="420"/>
        <end position="447"/>
    </location>
</feature>
<gene>
    <name evidence="3" type="ORF">Tci_039863</name>
</gene>
<feature type="compositionally biased region" description="Polar residues" evidence="2">
    <location>
        <begin position="40"/>
        <end position="50"/>
    </location>
</feature>
<name>A0A6L2M6D3_TANCI</name>
<feature type="coiled-coil region" evidence="1">
    <location>
        <begin position="149"/>
        <end position="197"/>
    </location>
</feature>
<comment type="caution">
    <text evidence="3">The sequence shown here is derived from an EMBL/GenBank/DDBJ whole genome shotgun (WGS) entry which is preliminary data.</text>
</comment>
<feature type="compositionally biased region" description="Polar residues" evidence="2">
    <location>
        <begin position="80"/>
        <end position="100"/>
    </location>
</feature>